<proteinExistence type="predicted"/>
<dbReference type="STRING" id="1489064.WH96_05730"/>
<protein>
    <submittedName>
        <fullName evidence="1">Ornithine cyclodeaminase</fullName>
    </submittedName>
</protein>
<dbReference type="InterPro" id="IPR023401">
    <property type="entry name" value="ODC_N"/>
</dbReference>
<dbReference type="PANTHER" id="PTHR13812">
    <property type="entry name" value="KETIMINE REDUCTASE MU-CRYSTALLIN"/>
    <property type="match status" value="1"/>
</dbReference>
<accession>A0A0H2MM25</accession>
<evidence type="ECO:0000313" key="2">
    <source>
        <dbReference type="Proteomes" id="UP000035444"/>
    </source>
</evidence>
<dbReference type="PANTHER" id="PTHR13812:SF19">
    <property type="entry name" value="KETIMINE REDUCTASE MU-CRYSTALLIN"/>
    <property type="match status" value="1"/>
</dbReference>
<dbReference type="Pfam" id="PF02423">
    <property type="entry name" value="OCD_Mu_crystall"/>
    <property type="match status" value="1"/>
</dbReference>
<dbReference type="AlphaFoldDB" id="A0A0H2MM25"/>
<dbReference type="SUPFAM" id="SSF51735">
    <property type="entry name" value="NAD(P)-binding Rossmann-fold domains"/>
    <property type="match status" value="1"/>
</dbReference>
<name>A0A0H2MM25_9PROT</name>
<dbReference type="OrthoDB" id="9809203at2"/>
<gene>
    <name evidence="1" type="ORF">WH96_05730</name>
</gene>
<dbReference type="Gene3D" id="3.30.1780.10">
    <property type="entry name" value="ornithine cyclodeaminase, domain 1"/>
    <property type="match status" value="1"/>
</dbReference>
<dbReference type="RefSeq" id="WP_047763129.1">
    <property type="nucleotide sequence ID" value="NZ_LAQL01000003.1"/>
</dbReference>
<reference evidence="1 2" key="1">
    <citation type="submission" date="2015-03" db="EMBL/GenBank/DDBJ databases">
        <title>Genome Sequence of Kiloniella spongiae MEBiC09566, isolated from a marine sponge.</title>
        <authorList>
            <person name="Shao Z."/>
            <person name="Wang L."/>
            <person name="Li X."/>
        </authorList>
    </citation>
    <scope>NUCLEOTIDE SEQUENCE [LARGE SCALE GENOMIC DNA]</scope>
    <source>
        <strain evidence="1 2">MEBiC09566</strain>
    </source>
</reference>
<dbReference type="InterPro" id="IPR036291">
    <property type="entry name" value="NAD(P)-bd_dom_sf"/>
</dbReference>
<dbReference type="EMBL" id="LAQL01000003">
    <property type="protein sequence ID" value="KLN61792.1"/>
    <property type="molecule type" value="Genomic_DNA"/>
</dbReference>
<organism evidence="1 2">
    <name type="scientific">Kiloniella spongiae</name>
    <dbReference type="NCBI Taxonomy" id="1489064"/>
    <lineage>
        <taxon>Bacteria</taxon>
        <taxon>Pseudomonadati</taxon>
        <taxon>Pseudomonadota</taxon>
        <taxon>Alphaproteobacteria</taxon>
        <taxon>Rhodospirillales</taxon>
        <taxon>Kiloniellaceae</taxon>
        <taxon>Kiloniella</taxon>
    </lineage>
</organism>
<dbReference type="GO" id="GO:0005737">
    <property type="term" value="C:cytoplasm"/>
    <property type="evidence" value="ECO:0007669"/>
    <property type="project" value="TreeGrafter"/>
</dbReference>
<dbReference type="Proteomes" id="UP000035444">
    <property type="component" value="Unassembled WGS sequence"/>
</dbReference>
<dbReference type="Gene3D" id="3.40.50.720">
    <property type="entry name" value="NAD(P)-binding Rossmann-like Domain"/>
    <property type="match status" value="1"/>
</dbReference>
<dbReference type="PIRSF" id="PIRSF001439">
    <property type="entry name" value="CryM"/>
    <property type="match status" value="1"/>
</dbReference>
<evidence type="ECO:0000313" key="1">
    <source>
        <dbReference type="EMBL" id="KLN61792.1"/>
    </source>
</evidence>
<dbReference type="InterPro" id="IPR003462">
    <property type="entry name" value="ODC_Mu_crystall"/>
</dbReference>
<comment type="caution">
    <text evidence="1">The sequence shown here is derived from an EMBL/GenBank/DDBJ whole genome shotgun (WGS) entry which is preliminary data.</text>
</comment>
<sequence length="320" mass="33741">MNTLPIITLDEIQTCLSEDDILSAVKAALISHGRGDVNSPPPGILQLNNPTVGECHIKYGHQKGADTFVVKIASGFRDNGKLGLSPNSGMMLVLSAQTGAPVCVLDDKGWLTDVRTAAAGALAAQAGAPDKVKVLGVIGTGEQARLQAHWTCRLLGVKSIVVYGRNPEQVAKYVNDMTAQGYEVSIAPEVKDLLKQCNLIITTTPSPKALVLKDEVQPGTHIVAMGTDNPGKQELDAALFEQAAVIMVDDLAQCVHHGDLGHAVRSGLISQDRAVSLGQVLAGEQKGRLSPNDITIADLTGIAAEDIAVASLVWERKKGR</sequence>
<keyword evidence="2" id="KW-1185">Reference proteome</keyword>